<sequence>MYPENSKYYSASNPSLVVERVRQHRLDSFARDADLNNGVLLKIDAQGAELDILKGAPTTVQSAALILLETSVLQYNKQAALASEVISWLYAAGFVIFDFVEMSRRNGVLVQVDIAFVRRNSSFFRNAHRMADLIT</sequence>
<keyword evidence="3" id="KW-1185">Reference proteome</keyword>
<dbReference type="AlphaFoldDB" id="A0AAE0GUY8"/>
<dbReference type="PANTHER" id="PTHR36973">
    <property type="entry name" value="SLL1456 PROTEIN-RELATED"/>
    <property type="match status" value="1"/>
</dbReference>
<accession>A0AAE0GUY8</accession>
<evidence type="ECO:0000259" key="1">
    <source>
        <dbReference type="Pfam" id="PF05050"/>
    </source>
</evidence>
<gene>
    <name evidence="2" type="ORF">CYMTET_7597</name>
</gene>
<organism evidence="2 3">
    <name type="scientific">Cymbomonas tetramitiformis</name>
    <dbReference type="NCBI Taxonomy" id="36881"/>
    <lineage>
        <taxon>Eukaryota</taxon>
        <taxon>Viridiplantae</taxon>
        <taxon>Chlorophyta</taxon>
        <taxon>Pyramimonadophyceae</taxon>
        <taxon>Pyramimonadales</taxon>
        <taxon>Pyramimonadaceae</taxon>
        <taxon>Cymbomonas</taxon>
    </lineage>
</organism>
<dbReference type="Pfam" id="PF05050">
    <property type="entry name" value="Methyltransf_21"/>
    <property type="match status" value="1"/>
</dbReference>
<evidence type="ECO:0000313" key="2">
    <source>
        <dbReference type="EMBL" id="KAK3284767.1"/>
    </source>
</evidence>
<dbReference type="SUPFAM" id="SSF53335">
    <property type="entry name" value="S-adenosyl-L-methionine-dependent methyltransferases"/>
    <property type="match status" value="1"/>
</dbReference>
<name>A0AAE0GUY8_9CHLO</name>
<dbReference type="EMBL" id="LGRX02002155">
    <property type="protein sequence ID" value="KAK3284767.1"/>
    <property type="molecule type" value="Genomic_DNA"/>
</dbReference>
<proteinExistence type="predicted"/>
<evidence type="ECO:0000313" key="3">
    <source>
        <dbReference type="Proteomes" id="UP001190700"/>
    </source>
</evidence>
<comment type="caution">
    <text evidence="2">The sequence shown here is derived from an EMBL/GenBank/DDBJ whole genome shotgun (WGS) entry which is preliminary data.</text>
</comment>
<feature type="domain" description="Methyltransferase FkbM" evidence="1">
    <location>
        <begin position="19"/>
        <end position="95"/>
    </location>
</feature>
<dbReference type="InterPro" id="IPR053188">
    <property type="entry name" value="FkbM_Methyltransferase"/>
</dbReference>
<dbReference type="Proteomes" id="UP001190700">
    <property type="component" value="Unassembled WGS sequence"/>
</dbReference>
<dbReference type="InterPro" id="IPR029063">
    <property type="entry name" value="SAM-dependent_MTases_sf"/>
</dbReference>
<dbReference type="InterPro" id="IPR006342">
    <property type="entry name" value="FkbM_mtfrase"/>
</dbReference>
<dbReference type="PANTHER" id="PTHR36973:SF4">
    <property type="entry name" value="NODULATION PROTEIN"/>
    <property type="match status" value="1"/>
</dbReference>
<reference evidence="2 3" key="1">
    <citation type="journal article" date="2015" name="Genome Biol. Evol.">
        <title>Comparative Genomics of a Bacterivorous Green Alga Reveals Evolutionary Causalities and Consequences of Phago-Mixotrophic Mode of Nutrition.</title>
        <authorList>
            <person name="Burns J.A."/>
            <person name="Paasch A."/>
            <person name="Narechania A."/>
            <person name="Kim E."/>
        </authorList>
    </citation>
    <scope>NUCLEOTIDE SEQUENCE [LARGE SCALE GENOMIC DNA]</scope>
    <source>
        <strain evidence="2 3">PLY_AMNH</strain>
    </source>
</reference>
<protein>
    <recommendedName>
        <fullName evidence="1">Methyltransferase FkbM domain-containing protein</fullName>
    </recommendedName>
</protein>
<dbReference type="Gene3D" id="3.40.50.150">
    <property type="entry name" value="Vaccinia Virus protein VP39"/>
    <property type="match status" value="1"/>
</dbReference>
<dbReference type="GO" id="GO:0008171">
    <property type="term" value="F:O-methyltransferase activity"/>
    <property type="evidence" value="ECO:0007669"/>
    <property type="project" value="TreeGrafter"/>
</dbReference>